<organism evidence="1 2">
    <name type="scientific">Sulfuricaulis limicola</name>
    <dbReference type="NCBI Taxonomy" id="1620215"/>
    <lineage>
        <taxon>Bacteria</taxon>
        <taxon>Pseudomonadati</taxon>
        <taxon>Pseudomonadota</taxon>
        <taxon>Gammaproteobacteria</taxon>
        <taxon>Acidiferrobacterales</taxon>
        <taxon>Acidiferrobacteraceae</taxon>
        <taxon>Sulfuricaulis</taxon>
    </lineage>
</organism>
<dbReference type="InterPro" id="IPR043129">
    <property type="entry name" value="ATPase_NBD"/>
</dbReference>
<dbReference type="EMBL" id="AP014879">
    <property type="protein sequence ID" value="BAV32713.1"/>
    <property type="molecule type" value="Genomic_DNA"/>
</dbReference>
<gene>
    <name evidence="1" type="ORF">SCL_0391</name>
</gene>
<dbReference type="SUPFAM" id="SSF53067">
    <property type="entry name" value="Actin-like ATPase domain"/>
    <property type="match status" value="1"/>
</dbReference>
<dbReference type="RefSeq" id="WP_096359479.1">
    <property type="nucleotide sequence ID" value="NZ_AP014879.1"/>
</dbReference>
<evidence type="ECO:0000313" key="1">
    <source>
        <dbReference type="EMBL" id="BAV32713.1"/>
    </source>
</evidence>
<dbReference type="OrthoDB" id="5296002at2"/>
<dbReference type="InterPro" id="IPR005883">
    <property type="entry name" value="PilM"/>
</dbReference>
<dbReference type="InterPro" id="IPR050696">
    <property type="entry name" value="FtsA/MreB"/>
</dbReference>
<keyword evidence="2" id="KW-1185">Reference proteome</keyword>
<dbReference type="AlphaFoldDB" id="A0A1B4XD20"/>
<dbReference type="Proteomes" id="UP000243180">
    <property type="component" value="Chromosome"/>
</dbReference>
<proteinExistence type="predicted"/>
<sequence>MLPGLTGVGLQSDGVCVVRVERATGRPPALTLVDFRPWGDQGQEKVLERVAHDYDLGRSRCTTVLDANEYSLLLTEAPDVPPDELRAAIRWRIKDLIDFHINDATLDVFDLPGEKAAGRARSMYAVAARSSAIQKRADMMSAAGINLDVIDIPEMAQRNLAALLPEDARGVALLSFTSGGGLITISKQSEIYLSRNIDIGLEMMTSFQDANELFDRIVLEMQRSLDYYDSHFRQAPITTIALAPMPREVPGLLDYLKANLSASVITMDLTKLLECEADLKPELQSACLNVLGAALRQEERAL</sequence>
<evidence type="ECO:0000313" key="2">
    <source>
        <dbReference type="Proteomes" id="UP000243180"/>
    </source>
</evidence>
<dbReference type="InParanoid" id="A0A1B4XD20"/>
<accession>A0A1B4XD20</accession>
<reference evidence="1 2" key="1">
    <citation type="submission" date="2015-05" db="EMBL/GenBank/DDBJ databases">
        <title>Complete genome sequence of a sulfur-oxidizing gammaproteobacterium strain HA5.</title>
        <authorList>
            <person name="Miura A."/>
            <person name="Kojima H."/>
            <person name="Fukui M."/>
        </authorList>
    </citation>
    <scope>NUCLEOTIDE SEQUENCE [LARGE SCALE GENOMIC DNA]</scope>
    <source>
        <strain evidence="1 2">HA5</strain>
    </source>
</reference>
<dbReference type="PANTHER" id="PTHR32432">
    <property type="entry name" value="CELL DIVISION PROTEIN FTSA-RELATED"/>
    <property type="match status" value="1"/>
</dbReference>
<protein>
    <submittedName>
        <fullName evidence="1">Agglutinin biogenesis protein MshI</fullName>
    </submittedName>
</protein>
<name>A0A1B4XD20_9GAMM</name>
<dbReference type="Pfam" id="PF11104">
    <property type="entry name" value="PilM_2"/>
    <property type="match status" value="1"/>
</dbReference>
<dbReference type="KEGG" id="slim:SCL_0391"/>
<dbReference type="PANTHER" id="PTHR32432:SF3">
    <property type="entry name" value="ETHANOLAMINE UTILIZATION PROTEIN EUTJ"/>
    <property type="match status" value="1"/>
</dbReference>